<feature type="signal peptide" evidence="2">
    <location>
        <begin position="1"/>
        <end position="22"/>
    </location>
</feature>
<evidence type="ECO:0000313" key="3">
    <source>
        <dbReference type="EMBL" id="TNY21018.1"/>
    </source>
</evidence>
<evidence type="ECO:0000313" key="4">
    <source>
        <dbReference type="Proteomes" id="UP000311382"/>
    </source>
</evidence>
<feature type="compositionally biased region" description="Low complexity" evidence="1">
    <location>
        <begin position="34"/>
        <end position="56"/>
    </location>
</feature>
<keyword evidence="4" id="KW-1185">Reference proteome</keyword>
<proteinExistence type="predicted"/>
<evidence type="ECO:0008006" key="5">
    <source>
        <dbReference type="Google" id="ProtNLM"/>
    </source>
</evidence>
<feature type="region of interest" description="Disordered" evidence="1">
    <location>
        <begin position="32"/>
        <end position="70"/>
    </location>
</feature>
<feature type="chain" id="PRO_5022848047" description="Secreted protein" evidence="2">
    <location>
        <begin position="23"/>
        <end position="129"/>
    </location>
</feature>
<gene>
    <name evidence="3" type="ORF">DMC30DRAFT_223333</name>
</gene>
<comment type="caution">
    <text evidence="3">The sequence shown here is derived from an EMBL/GenBank/DDBJ whole genome shotgun (WGS) entry which is preliminary data.</text>
</comment>
<dbReference type="EMBL" id="SOZI01000052">
    <property type="protein sequence ID" value="TNY21018.1"/>
    <property type="molecule type" value="Genomic_DNA"/>
</dbReference>
<reference evidence="3 4" key="1">
    <citation type="submission" date="2019-03" db="EMBL/GenBank/DDBJ databases">
        <title>Rhodosporidium diobovatum UCD-FST 08-225 genome sequencing, assembly, and annotation.</title>
        <authorList>
            <person name="Fakankun I.U."/>
            <person name="Fristensky B."/>
            <person name="Levin D.B."/>
        </authorList>
    </citation>
    <scope>NUCLEOTIDE SEQUENCE [LARGE SCALE GENOMIC DNA]</scope>
    <source>
        <strain evidence="3 4">UCD-FST 08-225</strain>
    </source>
</reference>
<protein>
    <recommendedName>
        <fullName evidence="5">Secreted protein</fullName>
    </recommendedName>
</protein>
<name>A0A5C5FW48_9BASI</name>
<dbReference type="AlphaFoldDB" id="A0A5C5FW48"/>
<sequence length="129" mass="13393">MMGANAALFLLWLVVFREDVSFCGLDRASRAHRSPAQSSCTTSSAPSSSYRRAATTRMRHSSSQWPRSPCCASRSSYSACVRSSQCATFPAVEGGTLTALVTPASTLTSCTITSAASSTTLAALASGPS</sequence>
<accession>A0A5C5FW48</accession>
<keyword evidence="2" id="KW-0732">Signal</keyword>
<evidence type="ECO:0000256" key="1">
    <source>
        <dbReference type="SAM" id="MobiDB-lite"/>
    </source>
</evidence>
<organism evidence="3 4">
    <name type="scientific">Rhodotorula diobovata</name>
    <dbReference type="NCBI Taxonomy" id="5288"/>
    <lineage>
        <taxon>Eukaryota</taxon>
        <taxon>Fungi</taxon>
        <taxon>Dikarya</taxon>
        <taxon>Basidiomycota</taxon>
        <taxon>Pucciniomycotina</taxon>
        <taxon>Microbotryomycetes</taxon>
        <taxon>Sporidiobolales</taxon>
        <taxon>Sporidiobolaceae</taxon>
        <taxon>Rhodotorula</taxon>
    </lineage>
</organism>
<dbReference type="Proteomes" id="UP000311382">
    <property type="component" value="Unassembled WGS sequence"/>
</dbReference>
<evidence type="ECO:0000256" key="2">
    <source>
        <dbReference type="SAM" id="SignalP"/>
    </source>
</evidence>